<evidence type="ECO:0000313" key="1">
    <source>
        <dbReference type="EMBL" id="KAL3956307.1"/>
    </source>
</evidence>
<evidence type="ECO:0000313" key="2">
    <source>
        <dbReference type="Proteomes" id="UP001638806"/>
    </source>
</evidence>
<organism evidence="1 2">
    <name type="scientific">Purpureocillium lilacinum</name>
    <name type="common">Paecilomyces lilacinus</name>
    <dbReference type="NCBI Taxonomy" id="33203"/>
    <lineage>
        <taxon>Eukaryota</taxon>
        <taxon>Fungi</taxon>
        <taxon>Dikarya</taxon>
        <taxon>Ascomycota</taxon>
        <taxon>Pezizomycotina</taxon>
        <taxon>Sordariomycetes</taxon>
        <taxon>Hypocreomycetidae</taxon>
        <taxon>Hypocreales</taxon>
        <taxon>Ophiocordycipitaceae</taxon>
        <taxon>Purpureocillium</taxon>
    </lineage>
</organism>
<keyword evidence="2" id="KW-1185">Reference proteome</keyword>
<dbReference type="EMBL" id="JBGNUJ010000008">
    <property type="protein sequence ID" value="KAL3956307.1"/>
    <property type="molecule type" value="Genomic_DNA"/>
</dbReference>
<name>A0ACC4DJK8_PURLI</name>
<reference evidence="1" key="1">
    <citation type="submission" date="2024-12" db="EMBL/GenBank/DDBJ databases">
        <title>Comparative genomics and development of molecular markers within Purpureocillium lilacinum and among Purpureocillium species.</title>
        <authorList>
            <person name="Yeh Z.-Y."/>
            <person name="Ni N.-T."/>
            <person name="Lo P.-H."/>
            <person name="Mushyakhwo K."/>
            <person name="Lin C.-F."/>
            <person name="Nai Y.-S."/>
        </authorList>
    </citation>
    <scope>NUCLEOTIDE SEQUENCE</scope>
    <source>
        <strain evidence="1">NCHU-NPUST-175</strain>
    </source>
</reference>
<gene>
    <name evidence="1" type="ORF">ACCO45_009153</name>
</gene>
<proteinExistence type="predicted"/>
<accession>A0ACC4DJK8</accession>
<protein>
    <submittedName>
        <fullName evidence="1">Uncharacterized protein</fullName>
    </submittedName>
</protein>
<sequence>MSQTIDKSSGENIPCPQPSTPAFPCTSSPHDGLSDISAILIHIPSSVLNLSEADDMILSVSGDLCREHRVTAFNRRLRSIALSSSLVWLARRVCNDVATPLLIGRDGGSEAFRADSPGPCPVDRISGDPAEYRAEAGEERNSYINQHHGQGEDPRCFIAGRQRQEETDEMSREKRDDGASEGKASGGGMDAGAIPEQRLCDASRGLPKDVFSTYITRAVPESQVPDTLVATEPAPRRDGEDLPARPTQRVARAAAAEQDWMYHPSSATGHGSLALRAVNRTQAAHYGA</sequence>
<comment type="caution">
    <text evidence="1">The sequence shown here is derived from an EMBL/GenBank/DDBJ whole genome shotgun (WGS) entry which is preliminary data.</text>
</comment>
<dbReference type="Proteomes" id="UP001638806">
    <property type="component" value="Unassembled WGS sequence"/>
</dbReference>